<dbReference type="AlphaFoldDB" id="A0A6G0U696"/>
<gene>
    <name evidence="1" type="ORF">AGLY_000004</name>
</gene>
<protein>
    <submittedName>
        <fullName evidence="1">Uncharacterized protein</fullName>
    </submittedName>
</protein>
<proteinExistence type="predicted"/>
<comment type="caution">
    <text evidence="1">The sequence shown here is derived from an EMBL/GenBank/DDBJ whole genome shotgun (WGS) entry which is preliminary data.</text>
</comment>
<accession>A0A6G0U696</accession>
<reference evidence="1 2" key="1">
    <citation type="submission" date="2019-08" db="EMBL/GenBank/DDBJ databases">
        <title>The genome of the soybean aphid Biotype 1, its phylome, world population structure and adaptation to the North American continent.</title>
        <authorList>
            <person name="Giordano R."/>
            <person name="Donthu R.K."/>
            <person name="Hernandez A.G."/>
            <person name="Wright C.L."/>
            <person name="Zimin A.V."/>
        </authorList>
    </citation>
    <scope>NUCLEOTIDE SEQUENCE [LARGE SCALE GENOMIC DNA]</scope>
    <source>
        <tissue evidence="1">Whole aphids</tissue>
    </source>
</reference>
<dbReference type="EMBL" id="VYZN01000001">
    <property type="protein sequence ID" value="KAE9544463.1"/>
    <property type="molecule type" value="Genomic_DNA"/>
</dbReference>
<dbReference type="Proteomes" id="UP000475862">
    <property type="component" value="Unassembled WGS sequence"/>
</dbReference>
<evidence type="ECO:0000313" key="1">
    <source>
        <dbReference type="EMBL" id="KAE9544463.1"/>
    </source>
</evidence>
<name>A0A6G0U696_APHGL</name>
<evidence type="ECO:0000313" key="2">
    <source>
        <dbReference type="Proteomes" id="UP000475862"/>
    </source>
</evidence>
<keyword evidence="2" id="KW-1185">Reference proteome</keyword>
<sequence>VPIISTRYELSNPDLVDIKSSDSIEVDLEEFTELQHTIKTDERKFALLFTTPLQNSLDFRLSCLYLVDIPKLFFKKTFNFNHMTPSIRIYRSDYQKKNRTILDKSMNNIIPTARATNHHSPITTYSRQVVDGRGPARHSADGVKRASPIPFVGGKNGRRWHSGRRPQCVFLFHRARCANSRRPRDSVSPRRSLLRRRRRVPFHKKISDSVETSALRPTAALLLLAARRVRSRSPFYLYNIYYVSSLLVYYHYWHYYCIVVGTRTSIGSIYFFYFFSPRHADVQTAASLCARKSRIYSEFRWRTSTTFIPHLATTTTINSFGTCWYYLTSVRDDNARPRSAISARFSSPELETETIGSILYTRYIYHPNNNNNNNHVQQ</sequence>
<feature type="non-terminal residue" evidence="1">
    <location>
        <position position="1"/>
    </location>
</feature>
<organism evidence="1 2">
    <name type="scientific">Aphis glycines</name>
    <name type="common">Soybean aphid</name>
    <dbReference type="NCBI Taxonomy" id="307491"/>
    <lineage>
        <taxon>Eukaryota</taxon>
        <taxon>Metazoa</taxon>
        <taxon>Ecdysozoa</taxon>
        <taxon>Arthropoda</taxon>
        <taxon>Hexapoda</taxon>
        <taxon>Insecta</taxon>
        <taxon>Pterygota</taxon>
        <taxon>Neoptera</taxon>
        <taxon>Paraneoptera</taxon>
        <taxon>Hemiptera</taxon>
        <taxon>Sternorrhyncha</taxon>
        <taxon>Aphidomorpha</taxon>
        <taxon>Aphidoidea</taxon>
        <taxon>Aphididae</taxon>
        <taxon>Aphidini</taxon>
        <taxon>Aphis</taxon>
        <taxon>Aphis</taxon>
    </lineage>
</organism>